<accession>A0A1F6LS40</accession>
<evidence type="ECO:0000256" key="1">
    <source>
        <dbReference type="ARBA" id="ARBA00008987"/>
    </source>
</evidence>
<dbReference type="EMBL" id="MFPV01000019">
    <property type="protein sequence ID" value="OGH62145.1"/>
    <property type="molecule type" value="Genomic_DNA"/>
</dbReference>
<dbReference type="PANTHER" id="PTHR45663:SF11">
    <property type="entry name" value="GEO12009P1"/>
    <property type="match status" value="1"/>
</dbReference>
<dbReference type="InterPro" id="IPR005746">
    <property type="entry name" value="Thioredoxin"/>
</dbReference>
<dbReference type="InterPro" id="IPR013766">
    <property type="entry name" value="Thioredoxin_domain"/>
</dbReference>
<dbReference type="Proteomes" id="UP000176329">
    <property type="component" value="Unassembled WGS sequence"/>
</dbReference>
<dbReference type="Pfam" id="PF00085">
    <property type="entry name" value="Thioredoxin"/>
    <property type="match status" value="1"/>
</dbReference>
<evidence type="ECO:0000256" key="9">
    <source>
        <dbReference type="PIRSR" id="PIRSR000077-4"/>
    </source>
</evidence>
<dbReference type="PROSITE" id="PS00194">
    <property type="entry name" value="THIOREDOXIN_1"/>
    <property type="match status" value="1"/>
</dbReference>
<sequence length="105" mass="11436">MALEITDANFESEVLKSETPVFIDFWAPWCGPCRMMGPVIENLAHEMEGKGVKIGKMNVDENTETSNQFGIMSIPTFIVFKNGKPAAQSAGVQTLDQLKGMIAGV</sequence>
<proteinExistence type="inferred from homology"/>
<evidence type="ECO:0000256" key="7">
    <source>
        <dbReference type="PIRNR" id="PIRNR000077"/>
    </source>
</evidence>
<evidence type="ECO:0000259" key="10">
    <source>
        <dbReference type="PROSITE" id="PS51352"/>
    </source>
</evidence>
<evidence type="ECO:0000256" key="5">
    <source>
        <dbReference type="ARBA" id="ARBA00023284"/>
    </source>
</evidence>
<evidence type="ECO:0000256" key="4">
    <source>
        <dbReference type="ARBA" id="ARBA00023157"/>
    </source>
</evidence>
<dbReference type="CDD" id="cd02947">
    <property type="entry name" value="TRX_family"/>
    <property type="match status" value="1"/>
</dbReference>
<protein>
    <recommendedName>
        <fullName evidence="6 7">Thioredoxin</fullName>
    </recommendedName>
</protein>
<evidence type="ECO:0000256" key="2">
    <source>
        <dbReference type="ARBA" id="ARBA00022448"/>
    </source>
</evidence>
<keyword evidence="3" id="KW-0249">Electron transport</keyword>
<evidence type="ECO:0000256" key="6">
    <source>
        <dbReference type="NCBIfam" id="TIGR01068"/>
    </source>
</evidence>
<dbReference type="InterPro" id="IPR017937">
    <property type="entry name" value="Thioredoxin_CS"/>
</dbReference>
<evidence type="ECO:0000313" key="11">
    <source>
        <dbReference type="EMBL" id="OGH62145.1"/>
    </source>
</evidence>
<dbReference type="SUPFAM" id="SSF52833">
    <property type="entry name" value="Thioredoxin-like"/>
    <property type="match status" value="1"/>
</dbReference>
<dbReference type="PROSITE" id="PS51352">
    <property type="entry name" value="THIOREDOXIN_2"/>
    <property type="match status" value="1"/>
</dbReference>
<organism evidence="11 12">
    <name type="scientific">Candidatus Magasanikbacteria bacterium RIFCSPHIGHO2_01_FULL_50_8</name>
    <dbReference type="NCBI Taxonomy" id="1798674"/>
    <lineage>
        <taxon>Bacteria</taxon>
        <taxon>Candidatus Magasanikiibacteriota</taxon>
    </lineage>
</organism>
<evidence type="ECO:0000256" key="8">
    <source>
        <dbReference type="PIRSR" id="PIRSR000077-1"/>
    </source>
</evidence>
<evidence type="ECO:0000313" key="12">
    <source>
        <dbReference type="Proteomes" id="UP000176329"/>
    </source>
</evidence>
<dbReference type="GO" id="GO:0045454">
    <property type="term" value="P:cell redox homeostasis"/>
    <property type="evidence" value="ECO:0007669"/>
    <property type="project" value="TreeGrafter"/>
</dbReference>
<gene>
    <name evidence="11" type="ORF">A2848_00235</name>
</gene>
<feature type="domain" description="Thioredoxin" evidence="10">
    <location>
        <begin position="1"/>
        <end position="105"/>
    </location>
</feature>
<evidence type="ECO:0000256" key="3">
    <source>
        <dbReference type="ARBA" id="ARBA00022982"/>
    </source>
</evidence>
<dbReference type="FunFam" id="3.40.30.10:FF:000001">
    <property type="entry name" value="Thioredoxin"/>
    <property type="match status" value="1"/>
</dbReference>
<dbReference type="GO" id="GO:0015035">
    <property type="term" value="F:protein-disulfide reductase activity"/>
    <property type="evidence" value="ECO:0007669"/>
    <property type="project" value="UniProtKB-UniRule"/>
</dbReference>
<feature type="active site" description="Nucleophile" evidence="8">
    <location>
        <position position="30"/>
    </location>
</feature>
<name>A0A1F6LS40_9BACT</name>
<comment type="caution">
    <text evidence="11">The sequence shown here is derived from an EMBL/GenBank/DDBJ whole genome shotgun (WGS) entry which is preliminary data.</text>
</comment>
<feature type="active site" description="Nucleophile" evidence="8">
    <location>
        <position position="33"/>
    </location>
</feature>
<feature type="site" description="Contributes to redox potential value" evidence="8">
    <location>
        <position position="32"/>
    </location>
</feature>
<keyword evidence="5 9" id="KW-0676">Redox-active center</keyword>
<feature type="site" description="Deprotonates C-terminal active site Cys" evidence="8">
    <location>
        <position position="24"/>
    </location>
</feature>
<dbReference type="AlphaFoldDB" id="A0A1F6LS40"/>
<comment type="similarity">
    <text evidence="1 7">Belongs to the thioredoxin family.</text>
</comment>
<dbReference type="PRINTS" id="PR00421">
    <property type="entry name" value="THIOREDOXIN"/>
</dbReference>
<feature type="disulfide bond" description="Redox-active" evidence="9">
    <location>
        <begin position="30"/>
        <end position="33"/>
    </location>
</feature>
<dbReference type="InterPro" id="IPR036249">
    <property type="entry name" value="Thioredoxin-like_sf"/>
</dbReference>
<dbReference type="Gene3D" id="3.40.30.10">
    <property type="entry name" value="Glutaredoxin"/>
    <property type="match status" value="1"/>
</dbReference>
<keyword evidence="4 9" id="KW-1015">Disulfide bond</keyword>
<keyword evidence="2" id="KW-0813">Transport</keyword>
<dbReference type="PIRSF" id="PIRSF000077">
    <property type="entry name" value="Thioredoxin"/>
    <property type="match status" value="1"/>
</dbReference>
<feature type="site" description="Contributes to redox potential value" evidence="8">
    <location>
        <position position="31"/>
    </location>
</feature>
<dbReference type="PANTHER" id="PTHR45663">
    <property type="entry name" value="GEO12009P1"/>
    <property type="match status" value="1"/>
</dbReference>
<dbReference type="NCBIfam" id="TIGR01068">
    <property type="entry name" value="thioredoxin"/>
    <property type="match status" value="1"/>
</dbReference>
<dbReference type="GO" id="GO:0005829">
    <property type="term" value="C:cytosol"/>
    <property type="evidence" value="ECO:0007669"/>
    <property type="project" value="TreeGrafter"/>
</dbReference>
<reference evidence="11 12" key="1">
    <citation type="journal article" date="2016" name="Nat. Commun.">
        <title>Thousands of microbial genomes shed light on interconnected biogeochemical processes in an aquifer system.</title>
        <authorList>
            <person name="Anantharaman K."/>
            <person name="Brown C.T."/>
            <person name="Hug L.A."/>
            <person name="Sharon I."/>
            <person name="Castelle C.J."/>
            <person name="Probst A.J."/>
            <person name="Thomas B.C."/>
            <person name="Singh A."/>
            <person name="Wilkins M.J."/>
            <person name="Karaoz U."/>
            <person name="Brodie E.L."/>
            <person name="Williams K.H."/>
            <person name="Hubbard S.S."/>
            <person name="Banfield J.F."/>
        </authorList>
    </citation>
    <scope>NUCLEOTIDE SEQUENCE [LARGE SCALE GENOMIC DNA]</scope>
</reference>